<accession>A0AAD7DAX9</accession>
<name>A0AAD7DAX9_MYCRO</name>
<reference evidence="1" key="1">
    <citation type="submission" date="2023-03" db="EMBL/GenBank/DDBJ databases">
        <title>Massive genome expansion in bonnet fungi (Mycena s.s.) driven by repeated elements and novel gene families across ecological guilds.</title>
        <authorList>
            <consortium name="Lawrence Berkeley National Laboratory"/>
            <person name="Harder C.B."/>
            <person name="Miyauchi S."/>
            <person name="Viragh M."/>
            <person name="Kuo A."/>
            <person name="Thoen E."/>
            <person name="Andreopoulos B."/>
            <person name="Lu D."/>
            <person name="Skrede I."/>
            <person name="Drula E."/>
            <person name="Henrissat B."/>
            <person name="Morin E."/>
            <person name="Kohler A."/>
            <person name="Barry K."/>
            <person name="LaButti K."/>
            <person name="Morin E."/>
            <person name="Salamov A."/>
            <person name="Lipzen A."/>
            <person name="Mereny Z."/>
            <person name="Hegedus B."/>
            <person name="Baldrian P."/>
            <person name="Stursova M."/>
            <person name="Weitz H."/>
            <person name="Taylor A."/>
            <person name="Grigoriev I.V."/>
            <person name="Nagy L.G."/>
            <person name="Martin F."/>
            <person name="Kauserud H."/>
        </authorList>
    </citation>
    <scope>NUCLEOTIDE SEQUENCE</scope>
    <source>
        <strain evidence="1">CBHHK067</strain>
    </source>
</reference>
<protein>
    <submittedName>
        <fullName evidence="1">Uncharacterized protein</fullName>
    </submittedName>
</protein>
<proteinExistence type="predicted"/>
<dbReference type="EMBL" id="JARKIE010000097">
    <property type="protein sequence ID" value="KAJ7686258.1"/>
    <property type="molecule type" value="Genomic_DNA"/>
</dbReference>
<organism evidence="1 2">
    <name type="scientific">Mycena rosella</name>
    <name type="common">Pink bonnet</name>
    <name type="synonym">Agaricus rosellus</name>
    <dbReference type="NCBI Taxonomy" id="1033263"/>
    <lineage>
        <taxon>Eukaryota</taxon>
        <taxon>Fungi</taxon>
        <taxon>Dikarya</taxon>
        <taxon>Basidiomycota</taxon>
        <taxon>Agaricomycotina</taxon>
        <taxon>Agaricomycetes</taxon>
        <taxon>Agaricomycetidae</taxon>
        <taxon>Agaricales</taxon>
        <taxon>Marasmiineae</taxon>
        <taxon>Mycenaceae</taxon>
        <taxon>Mycena</taxon>
    </lineage>
</organism>
<sequence length="151" mass="16784">MGPSRVESVAQATPQTDTPVVTTRLSRAAPAMPLFTNKPLAPLQQPPEASWFDHWGMQVVPETYTNSVPPAHGYAYDDLARTLGPWDIPVDPQIFDTSTAYTNYSDKQPEYFPAGDSLDEYLATYGLPEYPFDPSTLVSIKSIQLLQLIDY</sequence>
<dbReference type="AlphaFoldDB" id="A0AAD7DAX9"/>
<dbReference type="Proteomes" id="UP001221757">
    <property type="component" value="Unassembled WGS sequence"/>
</dbReference>
<evidence type="ECO:0000313" key="2">
    <source>
        <dbReference type="Proteomes" id="UP001221757"/>
    </source>
</evidence>
<evidence type="ECO:0000313" key="1">
    <source>
        <dbReference type="EMBL" id="KAJ7686258.1"/>
    </source>
</evidence>
<keyword evidence="2" id="KW-1185">Reference proteome</keyword>
<gene>
    <name evidence="1" type="ORF">B0H17DRAFT_1136969</name>
</gene>
<comment type="caution">
    <text evidence="1">The sequence shown here is derived from an EMBL/GenBank/DDBJ whole genome shotgun (WGS) entry which is preliminary data.</text>
</comment>